<evidence type="ECO:0000256" key="2">
    <source>
        <dbReference type="ARBA" id="ARBA00022475"/>
    </source>
</evidence>
<keyword evidence="4 7" id="KW-1133">Transmembrane helix</keyword>
<feature type="compositionally biased region" description="Basic and acidic residues" evidence="6">
    <location>
        <begin position="290"/>
        <end position="328"/>
    </location>
</feature>
<feature type="compositionally biased region" description="Basic and acidic residues" evidence="6">
    <location>
        <begin position="222"/>
        <end position="232"/>
    </location>
</feature>
<gene>
    <name evidence="9" type="ORF">B4110_1002</name>
</gene>
<feature type="region of interest" description="Disordered" evidence="6">
    <location>
        <begin position="213"/>
        <end position="418"/>
    </location>
</feature>
<dbReference type="EMBL" id="LQYW01000032">
    <property type="protein sequence ID" value="KYD31688.1"/>
    <property type="molecule type" value="Genomic_DNA"/>
</dbReference>
<sequence length="418" mass="49199">MKKGIVLELDEEFVTLLTTEGEFIQVKKDGDYEIGEEIEAQVIKRPIVRCRSFRYVITSLVAAVVLLVTTLFHFPSNEVYAYMSIDINPSIEVGVDEQLKVLKLKAYNEEGKRIVSQLSHWKKKEFVDITMEIIELSMQKGYLQEGGQVLITAVERKHRAASSRELSTELKKIQHSYQQKNIIVKTEESTMEVRNKAVKKGVTTGKLLQIEQKMKTVSPESTKAKKLEKPLEQNDGENEYPMDNHSLNKKDEKNQKKNKDNGNQKGEHRRNNHSLNEKDEKNRGNNHSLQKKDKQKREENNSNEKKYPFEEKDEQKKSNDKEQGENGKNHKSSAKNNKYHNSDRSDDRHLKHYPKKSDSQNQHHRNHSSSYDHHWKHHQKNNKQDEHHWKRDYDKNFEKSFERGQHEKENIHKNEKND</sequence>
<feature type="domain" description="RsgI N-terminal anti-sigma" evidence="8">
    <location>
        <begin position="2"/>
        <end position="49"/>
    </location>
</feature>
<keyword evidence="5 7" id="KW-0472">Membrane</keyword>
<dbReference type="RefSeq" id="WP_062677654.1">
    <property type="nucleotide sequence ID" value="NZ_LQYW01000032.1"/>
</dbReference>
<protein>
    <recommendedName>
        <fullName evidence="8">RsgI N-terminal anti-sigma domain-containing protein</fullName>
    </recommendedName>
</protein>
<evidence type="ECO:0000313" key="9">
    <source>
        <dbReference type="EMBL" id="KYD31688.1"/>
    </source>
</evidence>
<evidence type="ECO:0000256" key="4">
    <source>
        <dbReference type="ARBA" id="ARBA00022989"/>
    </source>
</evidence>
<comment type="subcellular location">
    <subcellularLocation>
        <location evidence="1">Cell membrane</location>
        <topology evidence="1">Single-pass membrane protein</topology>
    </subcellularLocation>
</comment>
<dbReference type="PATRIC" id="fig|153151.4.peg.2092"/>
<evidence type="ECO:0000259" key="8">
    <source>
        <dbReference type="PROSITE" id="PS51849"/>
    </source>
</evidence>
<dbReference type="Pfam" id="PF23750">
    <property type="entry name" value="RsgI_M"/>
    <property type="match status" value="1"/>
</dbReference>
<evidence type="ECO:0000256" key="7">
    <source>
        <dbReference type="SAM" id="Phobius"/>
    </source>
</evidence>
<feature type="compositionally biased region" description="Basic and acidic residues" evidence="6">
    <location>
        <begin position="246"/>
        <end position="266"/>
    </location>
</feature>
<comment type="caution">
    <text evidence="9">The sequence shown here is derived from an EMBL/GenBank/DDBJ whole genome shotgun (WGS) entry which is preliminary data.</text>
</comment>
<organism evidence="9 10">
    <name type="scientific">Parageobacillus toebii</name>
    <dbReference type="NCBI Taxonomy" id="153151"/>
    <lineage>
        <taxon>Bacteria</taxon>
        <taxon>Bacillati</taxon>
        <taxon>Bacillota</taxon>
        <taxon>Bacilli</taxon>
        <taxon>Bacillales</taxon>
        <taxon>Anoxybacillaceae</taxon>
        <taxon>Parageobacillus</taxon>
    </lineage>
</organism>
<proteinExistence type="predicted"/>
<accession>A0A150N4U2</accession>
<dbReference type="Pfam" id="PF12791">
    <property type="entry name" value="RsgI_N"/>
    <property type="match status" value="1"/>
</dbReference>
<evidence type="ECO:0000256" key="3">
    <source>
        <dbReference type="ARBA" id="ARBA00022692"/>
    </source>
</evidence>
<keyword evidence="3 7" id="KW-0812">Transmembrane</keyword>
<evidence type="ECO:0000256" key="5">
    <source>
        <dbReference type="ARBA" id="ARBA00023136"/>
    </source>
</evidence>
<dbReference type="InterPro" id="IPR055431">
    <property type="entry name" value="RsgI_M"/>
</dbReference>
<name>A0A150N4U2_9BACL</name>
<dbReference type="Proteomes" id="UP000075324">
    <property type="component" value="Unassembled WGS sequence"/>
</dbReference>
<evidence type="ECO:0000313" key="10">
    <source>
        <dbReference type="Proteomes" id="UP000075324"/>
    </source>
</evidence>
<feature type="transmembrane region" description="Helical" evidence="7">
    <location>
        <begin position="53"/>
        <end position="74"/>
    </location>
</feature>
<dbReference type="InterPro" id="IPR024449">
    <property type="entry name" value="Anti-sigma_RsgI_N"/>
</dbReference>
<keyword evidence="2" id="KW-1003">Cell membrane</keyword>
<dbReference type="AlphaFoldDB" id="A0A150N4U2"/>
<dbReference type="PROSITE" id="PS51849">
    <property type="entry name" value="RSGI_N"/>
    <property type="match status" value="1"/>
</dbReference>
<dbReference type="GO" id="GO:0005886">
    <property type="term" value="C:plasma membrane"/>
    <property type="evidence" value="ECO:0007669"/>
    <property type="project" value="UniProtKB-SubCell"/>
</dbReference>
<reference evidence="9 10" key="1">
    <citation type="submission" date="2016-01" db="EMBL/GenBank/DDBJ databases">
        <title>Draft Genome Sequences of Seven Thermophilic Sporeformers Isolated from Foods.</title>
        <authorList>
            <person name="Berendsen E.M."/>
            <person name="Wells-Bennik M.H."/>
            <person name="Krawcyk A.O."/>
            <person name="De Jong A."/>
            <person name="Holsappel S."/>
            <person name="Eijlander R.T."/>
            <person name="Kuipers O.P."/>
        </authorList>
    </citation>
    <scope>NUCLEOTIDE SEQUENCE [LARGE SCALE GENOMIC DNA]</scope>
    <source>
        <strain evidence="9 10">B4110</strain>
    </source>
</reference>
<evidence type="ECO:0000256" key="1">
    <source>
        <dbReference type="ARBA" id="ARBA00004162"/>
    </source>
</evidence>
<feature type="compositionally biased region" description="Basic and acidic residues" evidence="6">
    <location>
        <begin position="382"/>
        <end position="418"/>
    </location>
</feature>
<evidence type="ECO:0000256" key="6">
    <source>
        <dbReference type="SAM" id="MobiDB-lite"/>
    </source>
</evidence>
<feature type="compositionally biased region" description="Basic and acidic residues" evidence="6">
    <location>
        <begin position="340"/>
        <end position="349"/>
    </location>
</feature>